<dbReference type="eggNOG" id="ENOG502T06R">
    <property type="taxonomic scope" value="Eukaryota"/>
</dbReference>
<evidence type="ECO:0000313" key="1">
    <source>
        <dbReference type="EMBL" id="EGC29651.1"/>
    </source>
</evidence>
<dbReference type="PANTHER" id="PTHR38092">
    <property type="entry name" value="REGULATOR CUDA, PUTATIVE-RELATED"/>
    <property type="match status" value="1"/>
</dbReference>
<dbReference type="EMBL" id="GL871406">
    <property type="protein sequence ID" value="EGC29651.1"/>
    <property type="molecule type" value="Genomic_DNA"/>
</dbReference>
<accession>F1A2C6</accession>
<dbReference type="GeneID" id="10505136"/>
<dbReference type="OrthoDB" id="19414at2759"/>
<dbReference type="RefSeq" id="XP_003293820.1">
    <property type="nucleotide sequence ID" value="XM_003293772.1"/>
</dbReference>
<organism evidence="1 2">
    <name type="scientific">Dictyostelium purpureum</name>
    <name type="common">Slime mold</name>
    <dbReference type="NCBI Taxonomy" id="5786"/>
    <lineage>
        <taxon>Eukaryota</taxon>
        <taxon>Amoebozoa</taxon>
        <taxon>Evosea</taxon>
        <taxon>Eumycetozoa</taxon>
        <taxon>Dictyostelia</taxon>
        <taxon>Dictyosteliales</taxon>
        <taxon>Dictyosteliaceae</taxon>
        <taxon>Dictyostelium</taxon>
    </lineage>
</organism>
<dbReference type="VEuPathDB" id="AmoebaDB:DICPUDRAFT_42559"/>
<dbReference type="PANTHER" id="PTHR38092:SF1">
    <property type="entry name" value="TRANSCRIPTIONAL REGULATOR CUDA-RELATED"/>
    <property type="match status" value="1"/>
</dbReference>
<dbReference type="KEGG" id="dpp:DICPUDRAFT_42559"/>
<keyword evidence="2" id="KW-1185">Reference proteome</keyword>
<dbReference type="Proteomes" id="UP000001064">
    <property type="component" value="Unassembled WGS sequence"/>
</dbReference>
<feature type="non-terminal residue" evidence="1">
    <location>
        <position position="150"/>
    </location>
</feature>
<dbReference type="InterPro" id="IPR040430">
    <property type="entry name" value="CudA-like"/>
</dbReference>
<proteinExistence type="predicted"/>
<evidence type="ECO:0000313" key="2">
    <source>
        <dbReference type="Proteomes" id="UP000001064"/>
    </source>
</evidence>
<reference evidence="2" key="1">
    <citation type="journal article" date="2011" name="Genome Biol.">
        <title>Comparative genomics of the social amoebae Dictyostelium discoideum and Dictyostelium purpureum.</title>
        <authorList>
            <consortium name="US DOE Joint Genome Institute (JGI-PGF)"/>
            <person name="Sucgang R."/>
            <person name="Kuo A."/>
            <person name="Tian X."/>
            <person name="Salerno W."/>
            <person name="Parikh A."/>
            <person name="Feasley C.L."/>
            <person name="Dalin E."/>
            <person name="Tu H."/>
            <person name="Huang E."/>
            <person name="Barry K."/>
            <person name="Lindquist E."/>
            <person name="Shapiro H."/>
            <person name="Bruce D."/>
            <person name="Schmutz J."/>
            <person name="Salamov A."/>
            <person name="Fey P."/>
            <person name="Gaudet P."/>
            <person name="Anjard C."/>
            <person name="Babu M.M."/>
            <person name="Basu S."/>
            <person name="Bushmanova Y."/>
            <person name="van der Wel H."/>
            <person name="Katoh-Kurasawa M."/>
            <person name="Dinh C."/>
            <person name="Coutinho P.M."/>
            <person name="Saito T."/>
            <person name="Elias M."/>
            <person name="Schaap P."/>
            <person name="Kay R.R."/>
            <person name="Henrissat B."/>
            <person name="Eichinger L."/>
            <person name="Rivero F."/>
            <person name="Putnam N.H."/>
            <person name="West C.M."/>
            <person name="Loomis W.F."/>
            <person name="Chisholm R.L."/>
            <person name="Shaulsky G."/>
            <person name="Strassmann J.E."/>
            <person name="Queller D.C."/>
            <person name="Kuspa A."/>
            <person name="Grigoriev I.V."/>
        </authorList>
    </citation>
    <scope>NUCLEOTIDE SEQUENCE [LARGE SCALE GENOMIC DNA]</scope>
    <source>
        <strain evidence="2">QSDP1</strain>
    </source>
</reference>
<gene>
    <name evidence="1" type="ORF">DICPUDRAFT_42559</name>
</gene>
<sequence>MNTGCDERLELVSQTSPFEEKVTLNGLQKNIRVVIKNSPFNIQLKLKKPDIDLNCVAFDSTLLYDCDGNEEKEVDFVKVKPVEHKATPNESGDSVNIELRIKVLTSQHEDMFFRVKIEGQDPITKEPIGGLYALTTSIKVISKPEQLKKK</sequence>
<dbReference type="InParanoid" id="F1A2C6"/>
<name>F1A2C6_DICPU</name>
<dbReference type="AlphaFoldDB" id="F1A2C6"/>
<protein>
    <submittedName>
        <fullName evidence="1">Uncharacterized protein</fullName>
    </submittedName>
</protein>